<keyword evidence="1" id="KW-0812">Transmembrane</keyword>
<organism evidence="2 3">
    <name type="scientific">Mycoplana dimorpha</name>
    <dbReference type="NCBI Taxonomy" id="28320"/>
    <lineage>
        <taxon>Bacteria</taxon>
        <taxon>Pseudomonadati</taxon>
        <taxon>Pseudomonadota</taxon>
        <taxon>Alphaproteobacteria</taxon>
        <taxon>Hyphomicrobiales</taxon>
        <taxon>Rhizobiaceae</taxon>
        <taxon>Mycoplana</taxon>
    </lineage>
</organism>
<sequence length="483" mass="54698">MAKRFEALNRLIDSVRESNHDFRITTDPFPPLDSEKLAKTMELAKKGANNGAEDKPVQSAKALDDVEKEILNKVETERDDSYQILEDQLHTYATRMQNLDFDGHFGRIRQANISSLTDFKADVAGGRDELFGLRRNLKEADEELANFKKDNGLKRVAQTKSELATFIKWLIIVALLIAETIVNGIYLAQGSDQGLVGGVGLAFGFAFANVGGTVLLALAFVPNIVHRSWFRKLWGLIGIVLWLCLAIGLNIAMAHYREAAAATATDIGATVMTRLKTDPLALRDIDSWILFGTGFIFSAVALFDVLSIRDIYPGYGGVHTRYVKARDNYVYHKLDLIDQLKDIRDDHNTKVDTIIRDLTIRRRECASIIENRARIVRLFNDQQDRLEECARKLLTIYREANRQARTKPEPKHFSTQYKLERRKPVIDTGDDWNDKELAARIKAAEDELAEQMRQIGQEFESAVTAYHQLDNLFPENINVQTTA</sequence>
<dbReference type="RefSeq" id="WP_108004631.1">
    <property type="nucleotide sequence ID" value="NZ_JBHEEX010000016.1"/>
</dbReference>
<dbReference type="Proteomes" id="UP000241247">
    <property type="component" value="Unassembled WGS sequence"/>
</dbReference>
<feature type="transmembrane region" description="Helical" evidence="1">
    <location>
        <begin position="169"/>
        <end position="189"/>
    </location>
</feature>
<keyword evidence="1" id="KW-0472">Membrane</keyword>
<evidence type="ECO:0000256" key="1">
    <source>
        <dbReference type="SAM" id="Phobius"/>
    </source>
</evidence>
<evidence type="ECO:0000313" key="3">
    <source>
        <dbReference type="Proteomes" id="UP000241247"/>
    </source>
</evidence>
<proteinExistence type="predicted"/>
<reference evidence="2 3" key="1">
    <citation type="submission" date="2018-04" db="EMBL/GenBank/DDBJ databases">
        <title>Genomic Encyclopedia of Type Strains, Phase IV (KMG-IV): sequencing the most valuable type-strain genomes for metagenomic binning, comparative biology and taxonomic classification.</title>
        <authorList>
            <person name="Goeker M."/>
        </authorList>
    </citation>
    <scope>NUCLEOTIDE SEQUENCE [LARGE SCALE GENOMIC DNA]</scope>
    <source>
        <strain evidence="2 3">DSM 7138</strain>
    </source>
</reference>
<feature type="transmembrane region" description="Helical" evidence="1">
    <location>
        <begin position="195"/>
        <end position="221"/>
    </location>
</feature>
<protein>
    <recommendedName>
        <fullName evidence="4">Transmembrane protein</fullName>
    </recommendedName>
</protein>
<gene>
    <name evidence="2" type="ORF">C7449_11023</name>
</gene>
<accession>A0A2T5ATW6</accession>
<evidence type="ECO:0008006" key="4">
    <source>
        <dbReference type="Google" id="ProtNLM"/>
    </source>
</evidence>
<comment type="caution">
    <text evidence="2">The sequence shown here is derived from an EMBL/GenBank/DDBJ whole genome shotgun (WGS) entry which is preliminary data.</text>
</comment>
<feature type="transmembrane region" description="Helical" evidence="1">
    <location>
        <begin position="288"/>
        <end position="306"/>
    </location>
</feature>
<keyword evidence="3" id="KW-1185">Reference proteome</keyword>
<feature type="transmembrane region" description="Helical" evidence="1">
    <location>
        <begin position="233"/>
        <end position="256"/>
    </location>
</feature>
<dbReference type="OrthoDB" id="9795988at2"/>
<keyword evidence="1" id="KW-1133">Transmembrane helix</keyword>
<evidence type="ECO:0000313" key="2">
    <source>
        <dbReference type="EMBL" id="PTM90143.1"/>
    </source>
</evidence>
<dbReference type="EMBL" id="PZZZ01000010">
    <property type="protein sequence ID" value="PTM90143.1"/>
    <property type="molecule type" value="Genomic_DNA"/>
</dbReference>
<dbReference type="AlphaFoldDB" id="A0A2T5ATW6"/>
<name>A0A2T5ATW6_MYCDI</name>